<dbReference type="PANTHER" id="PTHR47843">
    <property type="entry name" value="BTB DOMAIN-CONTAINING PROTEIN-RELATED"/>
    <property type="match status" value="1"/>
</dbReference>
<dbReference type="SMART" id="SM00225">
    <property type="entry name" value="BTB"/>
    <property type="match status" value="1"/>
</dbReference>
<gene>
    <name evidence="3" type="ORF">Q9L58_006527</name>
</gene>
<evidence type="ECO:0000313" key="3">
    <source>
        <dbReference type="EMBL" id="KAL0634509.1"/>
    </source>
</evidence>
<name>A0ABR3GEW4_9PEZI</name>
<dbReference type="SUPFAM" id="SSF51101">
    <property type="entry name" value="Mannose-binding lectins"/>
    <property type="match status" value="1"/>
</dbReference>
<dbReference type="EMBL" id="JBBBZM010000092">
    <property type="protein sequence ID" value="KAL0634509.1"/>
    <property type="molecule type" value="Genomic_DNA"/>
</dbReference>
<feature type="domain" description="BTB" evidence="1">
    <location>
        <begin position="198"/>
        <end position="263"/>
    </location>
</feature>
<organism evidence="3 4">
    <name type="scientific">Discina gigas</name>
    <dbReference type="NCBI Taxonomy" id="1032678"/>
    <lineage>
        <taxon>Eukaryota</taxon>
        <taxon>Fungi</taxon>
        <taxon>Dikarya</taxon>
        <taxon>Ascomycota</taxon>
        <taxon>Pezizomycotina</taxon>
        <taxon>Pezizomycetes</taxon>
        <taxon>Pezizales</taxon>
        <taxon>Discinaceae</taxon>
        <taxon>Discina</taxon>
    </lineage>
</organism>
<keyword evidence="4" id="KW-1185">Reference proteome</keyword>
<dbReference type="Pfam" id="PF01419">
    <property type="entry name" value="Jacalin"/>
    <property type="match status" value="1"/>
</dbReference>
<dbReference type="SMART" id="SM00915">
    <property type="entry name" value="Jacalin"/>
    <property type="match status" value="1"/>
</dbReference>
<evidence type="ECO:0008006" key="5">
    <source>
        <dbReference type="Google" id="ProtNLM"/>
    </source>
</evidence>
<evidence type="ECO:0000259" key="2">
    <source>
        <dbReference type="PROSITE" id="PS51752"/>
    </source>
</evidence>
<dbReference type="InterPro" id="IPR011333">
    <property type="entry name" value="SKP1/BTB/POZ_sf"/>
</dbReference>
<proteinExistence type="predicted"/>
<reference evidence="3 4" key="1">
    <citation type="submission" date="2024-02" db="EMBL/GenBank/DDBJ databases">
        <title>Discinaceae phylogenomics.</title>
        <authorList>
            <person name="Dirks A.C."/>
            <person name="James T.Y."/>
        </authorList>
    </citation>
    <scope>NUCLEOTIDE SEQUENCE [LARGE SCALE GENOMIC DNA]</scope>
    <source>
        <strain evidence="3 4">ACD0624</strain>
    </source>
</reference>
<evidence type="ECO:0000313" key="4">
    <source>
        <dbReference type="Proteomes" id="UP001447188"/>
    </source>
</evidence>
<protein>
    <recommendedName>
        <fullName evidence="5">BTB domain-containing protein</fullName>
    </recommendedName>
</protein>
<dbReference type="PROSITE" id="PS51752">
    <property type="entry name" value="JACALIN_LECTIN"/>
    <property type="match status" value="1"/>
</dbReference>
<dbReference type="InterPro" id="IPR001229">
    <property type="entry name" value="Jacalin-like_lectin_dom"/>
</dbReference>
<dbReference type="Gene3D" id="2.100.10.30">
    <property type="entry name" value="Jacalin-like lectin domain"/>
    <property type="match status" value="1"/>
</dbReference>
<dbReference type="Pfam" id="PF00651">
    <property type="entry name" value="BTB"/>
    <property type="match status" value="1"/>
</dbReference>
<accession>A0ABR3GEW4</accession>
<comment type="caution">
    <text evidence="3">The sequence shown here is derived from an EMBL/GenBank/DDBJ whole genome shotgun (WGS) entry which is preliminary data.</text>
</comment>
<dbReference type="InterPro" id="IPR036404">
    <property type="entry name" value="Jacalin-like_lectin_dom_sf"/>
</dbReference>
<dbReference type="Proteomes" id="UP001447188">
    <property type="component" value="Unassembled WGS sequence"/>
</dbReference>
<dbReference type="InterPro" id="IPR000210">
    <property type="entry name" value="BTB/POZ_dom"/>
</dbReference>
<evidence type="ECO:0000259" key="1">
    <source>
        <dbReference type="PROSITE" id="PS50097"/>
    </source>
</evidence>
<dbReference type="PROSITE" id="PS50097">
    <property type="entry name" value="BTB"/>
    <property type="match status" value="1"/>
</dbReference>
<dbReference type="Gene3D" id="3.30.710.10">
    <property type="entry name" value="Potassium Channel Kv1.1, Chain A"/>
    <property type="match status" value="1"/>
</dbReference>
<feature type="domain" description="Jacalin-type lectin" evidence="2">
    <location>
        <begin position="7"/>
        <end position="157"/>
    </location>
</feature>
<sequence>MASARKLVTTEVRGAKLGNEFNDLAIIQNIEKAAISRIIVKHGVYIHSLTVFYEGQEQVQTRGGGAGIVAEVTLEPGEFITKIEGTSTGEGYYMSRLTFISNKERTWGPYGQRAGTTKFSWNGATMVSADLSPYMGLLYFNGTASEGIGCLQATFAKYPGAISKPIGTVRYEEQSRDDDNPHFSTVSSFAQSLMSPIVILAVGEGTEFQAYEDILCRLPFFRAALLGGFKETSDKKITMPEDEPEIIAALVEFLYVGHYTYTFERDGTKTKSNPPCDLQEGSFHLRLHAAAFKYDCQALAAAAMSSVINVLHQLNDIDVVRLLKETYDRGCDTALWDAGADIVSFKSNLPGILKRVFVTDNKGLKDIVFECPGLSFELLRLAVNAS</sequence>
<dbReference type="SUPFAM" id="SSF54695">
    <property type="entry name" value="POZ domain"/>
    <property type="match status" value="1"/>
</dbReference>